<protein>
    <recommendedName>
        <fullName evidence="3">5'-nucleotidase</fullName>
        <ecNumber evidence="3">3.1.3.5</ecNumber>
    </recommendedName>
</protein>
<dbReference type="GO" id="GO:0000166">
    <property type="term" value="F:nucleotide binding"/>
    <property type="evidence" value="ECO:0007669"/>
    <property type="project" value="UniProtKB-KW"/>
</dbReference>
<dbReference type="OrthoDB" id="10014216at2759"/>
<dbReference type="EMBL" id="LLXI01000160">
    <property type="protein sequence ID" value="PKY41663.1"/>
    <property type="molecule type" value="Genomic_DNA"/>
</dbReference>
<dbReference type="InterPro" id="IPR006434">
    <property type="entry name" value="Pyrimidine_nucleotidase_eu"/>
</dbReference>
<evidence type="ECO:0000256" key="8">
    <source>
        <dbReference type="ARBA" id="ARBA00023080"/>
    </source>
</evidence>
<evidence type="ECO:0000256" key="2">
    <source>
        <dbReference type="ARBA" id="ARBA00008389"/>
    </source>
</evidence>
<evidence type="ECO:0000313" key="11">
    <source>
        <dbReference type="Proteomes" id="UP000233469"/>
    </source>
</evidence>
<dbReference type="Proteomes" id="UP000234323">
    <property type="component" value="Unassembled WGS sequence"/>
</dbReference>
<dbReference type="Pfam" id="PF05822">
    <property type="entry name" value="UMPH-1"/>
    <property type="match status" value="1"/>
</dbReference>
<dbReference type="Proteomes" id="UP000233469">
    <property type="component" value="Unassembled WGS sequence"/>
</dbReference>
<keyword evidence="7" id="KW-0460">Magnesium</keyword>
<keyword evidence="4" id="KW-0479">Metal-binding</keyword>
<dbReference type="GO" id="GO:0005737">
    <property type="term" value="C:cytoplasm"/>
    <property type="evidence" value="ECO:0007669"/>
    <property type="project" value="InterPro"/>
</dbReference>
<dbReference type="AlphaFoldDB" id="A0A2I1G4W4"/>
<comment type="caution">
    <text evidence="10">The sequence shown here is derived from an EMBL/GenBank/DDBJ whole genome shotgun (WGS) entry which is preliminary data.</text>
</comment>
<evidence type="ECO:0000256" key="7">
    <source>
        <dbReference type="ARBA" id="ARBA00022842"/>
    </source>
</evidence>
<dbReference type="VEuPathDB" id="FungiDB:FUN_008386"/>
<proteinExistence type="inferred from homology"/>
<keyword evidence="12" id="KW-1185">Reference proteome</keyword>
<dbReference type="InterPro" id="IPR023214">
    <property type="entry name" value="HAD_sf"/>
</dbReference>
<reference evidence="9 11" key="2">
    <citation type="submission" date="2017-10" db="EMBL/GenBank/DDBJ databases">
        <title>Extensive intraspecific genome diversity in a model arbuscular mycorrhizal fungus.</title>
        <authorList>
            <person name="Chen E.C.H."/>
            <person name="Morin E."/>
            <person name="Baudet D."/>
            <person name="Noel J."/>
            <person name="Ndikumana S."/>
            <person name="Charron P."/>
            <person name="St-Onge C."/>
            <person name="Giorgi J."/>
            <person name="Grigoriev I.V."/>
            <person name="Roux C."/>
            <person name="Martin F.M."/>
            <person name="Corradi N."/>
        </authorList>
    </citation>
    <scope>NUCLEOTIDE SEQUENCE [LARGE SCALE GENOMIC DNA]</scope>
    <source>
        <strain evidence="9 11">C2</strain>
    </source>
</reference>
<dbReference type="PANTHER" id="PTHR13045:SF0">
    <property type="entry name" value="7-METHYLGUANOSINE PHOSPHATE-SPECIFIC 5'-NUCLEOTIDASE"/>
    <property type="match status" value="1"/>
</dbReference>
<dbReference type="SFLD" id="SFLDS00003">
    <property type="entry name" value="Haloacid_Dehalogenase"/>
    <property type="match status" value="1"/>
</dbReference>
<dbReference type="GO" id="GO:0000287">
    <property type="term" value="F:magnesium ion binding"/>
    <property type="evidence" value="ECO:0007669"/>
    <property type="project" value="InterPro"/>
</dbReference>
<comment type="catalytic activity">
    <reaction evidence="1">
        <text>a ribonucleoside 5'-phosphate + H2O = a ribonucleoside + phosphate</text>
        <dbReference type="Rhea" id="RHEA:12484"/>
        <dbReference type="ChEBI" id="CHEBI:15377"/>
        <dbReference type="ChEBI" id="CHEBI:18254"/>
        <dbReference type="ChEBI" id="CHEBI:43474"/>
        <dbReference type="ChEBI" id="CHEBI:58043"/>
        <dbReference type="EC" id="3.1.3.5"/>
    </reaction>
</comment>
<organism evidence="10 12">
    <name type="scientific">Rhizophagus irregularis</name>
    <dbReference type="NCBI Taxonomy" id="588596"/>
    <lineage>
        <taxon>Eukaryota</taxon>
        <taxon>Fungi</taxon>
        <taxon>Fungi incertae sedis</taxon>
        <taxon>Mucoromycota</taxon>
        <taxon>Glomeromycotina</taxon>
        <taxon>Glomeromycetes</taxon>
        <taxon>Glomerales</taxon>
        <taxon>Glomeraceae</taxon>
        <taxon>Rhizophagus</taxon>
    </lineage>
</organism>
<keyword evidence="6" id="KW-0378">Hydrolase</keyword>
<keyword evidence="8" id="KW-0546">Nucleotide metabolism</keyword>
<dbReference type="SFLD" id="SFLDG01128">
    <property type="entry name" value="C1.4:_5'-Nucleotidase_Like"/>
    <property type="match status" value="1"/>
</dbReference>
<evidence type="ECO:0000256" key="5">
    <source>
        <dbReference type="ARBA" id="ARBA00022741"/>
    </source>
</evidence>
<evidence type="ECO:0000313" key="12">
    <source>
        <dbReference type="Proteomes" id="UP000234323"/>
    </source>
</evidence>
<dbReference type="Gene3D" id="1.10.150.340">
    <property type="entry name" value="Pyrimidine 5'-nucleotidase (UMPH-1), N-terminal domain"/>
    <property type="match status" value="1"/>
</dbReference>
<evidence type="ECO:0000256" key="1">
    <source>
        <dbReference type="ARBA" id="ARBA00000815"/>
    </source>
</evidence>
<comment type="similarity">
    <text evidence="2">Belongs to the pyrimidine 5'-nucleotidase family.</text>
</comment>
<accession>A0A2I1G4W4</accession>
<keyword evidence="5" id="KW-0547">Nucleotide-binding</keyword>
<evidence type="ECO:0000256" key="6">
    <source>
        <dbReference type="ARBA" id="ARBA00022801"/>
    </source>
</evidence>
<dbReference type="GO" id="GO:0009117">
    <property type="term" value="P:nucleotide metabolic process"/>
    <property type="evidence" value="ECO:0007669"/>
    <property type="project" value="UniProtKB-KW"/>
</dbReference>
<evidence type="ECO:0000313" key="10">
    <source>
        <dbReference type="EMBL" id="PKY41663.1"/>
    </source>
</evidence>
<dbReference type="PANTHER" id="PTHR13045">
    <property type="entry name" value="5'-NUCLEOTIDASE"/>
    <property type="match status" value="1"/>
</dbReference>
<name>A0A2I1G4W4_9GLOM</name>
<dbReference type="SUPFAM" id="SSF56784">
    <property type="entry name" value="HAD-like"/>
    <property type="match status" value="1"/>
</dbReference>
<gene>
    <name evidence="10" type="ORF">RhiirA4_339436</name>
    <name evidence="9" type="ORF">RhiirC2_329566</name>
</gene>
<reference evidence="10 12" key="1">
    <citation type="submission" date="2015-10" db="EMBL/GenBank/DDBJ databases">
        <title>Genome analyses suggest a sexual origin of heterokaryosis in a supposedly ancient asexual fungus.</title>
        <authorList>
            <person name="Ropars J."/>
            <person name="Sedzielewska K."/>
            <person name="Noel J."/>
            <person name="Charron P."/>
            <person name="Farinelli L."/>
            <person name="Marton T."/>
            <person name="Kruger M."/>
            <person name="Pelin A."/>
            <person name="Brachmann A."/>
            <person name="Corradi N."/>
        </authorList>
    </citation>
    <scope>NUCLEOTIDE SEQUENCE [LARGE SCALE GENOMIC DNA]</scope>
    <source>
        <strain evidence="10 12">A4</strain>
        <strain evidence="9 11">C2</strain>
    </source>
</reference>
<dbReference type="GO" id="GO:0008253">
    <property type="term" value="F:5'-nucleotidase activity"/>
    <property type="evidence" value="ECO:0007669"/>
    <property type="project" value="UniProtKB-EC"/>
</dbReference>
<sequence>MSSNTNKLLASIQKIAKVHNTEVTAKKIDAILKAGFADLHVITDFDGTVTKHYRNKEKKERSPGSHLILSSSSRLTDEFKKKTKELVDKYYPIEVNNQLTEEQKWPYMIEWWTQAHQLLIDQKINKDDVAAMVAETPVDIREGLRELIETCNEKKIPFLVFSAGVKNVIEEILIAEKLYHSNMHVVSNKMIFNPETGICDEFAEPLIHIFNKSEVAIKESYYHKTIEDRKNVILLGDSIGDLKMSSGVKHDVCLNIGFLNYDNDEVLKIYLEKFDIVVTGDGPMEVANMILRAINH</sequence>
<dbReference type="VEuPathDB" id="FungiDB:RhiirA1_378551"/>
<dbReference type="EMBL" id="LLXL01000354">
    <property type="protein sequence ID" value="PKK73669.1"/>
    <property type="molecule type" value="Genomic_DNA"/>
</dbReference>
<evidence type="ECO:0000313" key="9">
    <source>
        <dbReference type="EMBL" id="PKK73669.1"/>
    </source>
</evidence>
<dbReference type="EC" id="3.1.3.5" evidence="3"/>
<evidence type="ECO:0000256" key="3">
    <source>
        <dbReference type="ARBA" id="ARBA00012643"/>
    </source>
</evidence>
<dbReference type="NCBIfam" id="TIGR01544">
    <property type="entry name" value="HAD-SF-IE"/>
    <property type="match status" value="1"/>
</dbReference>
<evidence type="ECO:0000256" key="4">
    <source>
        <dbReference type="ARBA" id="ARBA00022723"/>
    </source>
</evidence>
<dbReference type="Gene3D" id="3.40.50.1000">
    <property type="entry name" value="HAD superfamily/HAD-like"/>
    <property type="match status" value="1"/>
</dbReference>
<dbReference type="FunFam" id="1.10.150.340:FF:000001">
    <property type="entry name" value="Cytosolic 5-nucleotidase 3-like"/>
    <property type="match status" value="1"/>
</dbReference>
<dbReference type="InterPro" id="IPR036412">
    <property type="entry name" value="HAD-like_sf"/>
</dbReference>
<dbReference type="VEuPathDB" id="FungiDB:RhiirFUN_008751"/>